<evidence type="ECO:0000313" key="1">
    <source>
        <dbReference type="EMBL" id="TYB42422.1"/>
    </source>
</evidence>
<protein>
    <recommendedName>
        <fullName evidence="3">RNA polymerase alpha subunit C-terminal domain-containing protein</fullName>
    </recommendedName>
</protein>
<dbReference type="EMBL" id="VSFG01000008">
    <property type="protein sequence ID" value="TYB42422.1"/>
    <property type="molecule type" value="Genomic_DNA"/>
</dbReference>
<name>A0A5D0NDI9_9ACTN</name>
<gene>
    <name evidence="1" type="ORF">FXF69_31950</name>
</gene>
<sequence>MDEESQPAEKEVEYEIALPADAYWTRDGRIPLGPDLTEALNRAVKYLEQGEFGSLSFVAAFNDHWPRDERTLLYRVRDGVVLTLNGGDLQDRVRAALDGGDVEGWSHLPAPESPVPLAEVQSRLGVRVYNLLARQGFRTLDEVLAVPEETLSRERGVGRHCMEKLRQLREPEGPLIRVAHARPVRQQEEHAELVRRRMSPASLQRYGVLVEPLGQCDLAASALGVIADSLNAEPLPPADPAVVRLLRDAAEPDLLDAYLRTHENVPEAGAPASGTRARTGAR</sequence>
<dbReference type="SUPFAM" id="SSF47789">
    <property type="entry name" value="C-terminal domain of RNA polymerase alpha subunit"/>
    <property type="match status" value="1"/>
</dbReference>
<dbReference type="Proteomes" id="UP000323380">
    <property type="component" value="Unassembled WGS sequence"/>
</dbReference>
<dbReference type="Gene3D" id="1.10.150.20">
    <property type="entry name" value="5' to 3' exonuclease, C-terminal subdomain"/>
    <property type="match status" value="1"/>
</dbReference>
<dbReference type="AlphaFoldDB" id="A0A5D0NDI9"/>
<accession>A0A5D0NDI9</accession>
<dbReference type="RefSeq" id="WP_067887689.1">
    <property type="nucleotide sequence ID" value="NZ_VSFG01000008.1"/>
</dbReference>
<evidence type="ECO:0000313" key="2">
    <source>
        <dbReference type="Proteomes" id="UP000323380"/>
    </source>
</evidence>
<proteinExistence type="predicted"/>
<comment type="caution">
    <text evidence="1">The sequence shown here is derived from an EMBL/GenBank/DDBJ whole genome shotgun (WGS) entry which is preliminary data.</text>
</comment>
<evidence type="ECO:0008006" key="3">
    <source>
        <dbReference type="Google" id="ProtNLM"/>
    </source>
</evidence>
<organism evidence="1 2">
    <name type="scientific">Actinomadura chibensis</name>
    <dbReference type="NCBI Taxonomy" id="392828"/>
    <lineage>
        <taxon>Bacteria</taxon>
        <taxon>Bacillati</taxon>
        <taxon>Actinomycetota</taxon>
        <taxon>Actinomycetes</taxon>
        <taxon>Streptosporangiales</taxon>
        <taxon>Thermomonosporaceae</taxon>
        <taxon>Actinomadura</taxon>
    </lineage>
</organism>
<reference evidence="1 2" key="1">
    <citation type="submission" date="2019-08" db="EMBL/GenBank/DDBJ databases">
        <title>Actinomadura sp. nov. CYP1-5 isolated from mountain soil.</title>
        <authorList>
            <person name="Songsumanus A."/>
            <person name="Kuncharoen N."/>
            <person name="Kudo T."/>
            <person name="Yuki M."/>
            <person name="Igarashi Y."/>
            <person name="Tanasupawat S."/>
        </authorList>
    </citation>
    <scope>NUCLEOTIDE SEQUENCE [LARGE SCALE GENOMIC DNA]</scope>
    <source>
        <strain evidence="1 2">JCM 14158</strain>
    </source>
</reference>
<keyword evidence="2" id="KW-1185">Reference proteome</keyword>